<name>A0A5E4F602_PRUDU</name>
<sequence length="116" mass="13129">MLPPLSRRRLLITSHDRPPPPGLHLLPPPGPDPRPPVKNLGCPLRPKQAHFLKTYSQECPVKNLLYQKQEREAVMLVKKQKTYSLLDDDDGDRSSAQVVSESRKADSIRNDSGRRS</sequence>
<reference evidence="3" key="1">
    <citation type="journal article" date="2020" name="Plant J.">
        <title>Transposons played a major role in the diversification between the closely related almond and peach genomes: results from the almond genome sequence.</title>
        <authorList>
            <person name="Alioto T."/>
            <person name="Alexiou K.G."/>
            <person name="Bardil A."/>
            <person name="Barteri F."/>
            <person name="Castanera R."/>
            <person name="Cruz F."/>
            <person name="Dhingra A."/>
            <person name="Duval H."/>
            <person name="Fernandez I Marti A."/>
            <person name="Frias L."/>
            <person name="Galan B."/>
            <person name="Garcia J.L."/>
            <person name="Howad W."/>
            <person name="Gomez-Garrido J."/>
            <person name="Gut M."/>
            <person name="Julca I."/>
            <person name="Morata J."/>
            <person name="Puigdomenech P."/>
            <person name="Ribeca P."/>
            <person name="Rubio Cabetas M.J."/>
            <person name="Vlasova A."/>
            <person name="Wirthensohn M."/>
            <person name="Garcia-Mas J."/>
            <person name="Gabaldon T."/>
            <person name="Casacuberta J.M."/>
            <person name="Arus P."/>
        </authorList>
    </citation>
    <scope>NUCLEOTIDE SEQUENCE [LARGE SCALE GENOMIC DNA]</scope>
    <source>
        <strain evidence="3">cv. Texas</strain>
    </source>
</reference>
<dbReference type="Gramene" id="VVA23306">
    <property type="protein sequence ID" value="VVA23306"/>
    <property type="gene ID" value="Prudul26B032081"/>
</dbReference>
<evidence type="ECO:0000313" key="2">
    <source>
        <dbReference type="EMBL" id="VVA23306.1"/>
    </source>
</evidence>
<dbReference type="EMBL" id="CABIKO010000069">
    <property type="protein sequence ID" value="VVA23306.1"/>
    <property type="molecule type" value="Genomic_DNA"/>
</dbReference>
<accession>A0A5E4F602</accession>
<dbReference type="InParanoid" id="A0A5E4F602"/>
<feature type="compositionally biased region" description="Pro residues" evidence="1">
    <location>
        <begin position="19"/>
        <end position="36"/>
    </location>
</feature>
<protein>
    <submittedName>
        <fullName evidence="2">PREDICTED: pre-mRNA-splicing factor</fullName>
    </submittedName>
</protein>
<dbReference type="AlphaFoldDB" id="A0A5E4F602"/>
<feature type="compositionally biased region" description="Basic and acidic residues" evidence="1">
    <location>
        <begin position="101"/>
        <end position="116"/>
    </location>
</feature>
<feature type="region of interest" description="Disordered" evidence="1">
    <location>
        <begin position="1"/>
        <end position="40"/>
    </location>
</feature>
<gene>
    <name evidence="2" type="ORF">ALMOND_2B032081</name>
</gene>
<feature type="region of interest" description="Disordered" evidence="1">
    <location>
        <begin position="83"/>
        <end position="116"/>
    </location>
</feature>
<organism evidence="2 3">
    <name type="scientific">Prunus dulcis</name>
    <name type="common">Almond</name>
    <name type="synonym">Amygdalus dulcis</name>
    <dbReference type="NCBI Taxonomy" id="3755"/>
    <lineage>
        <taxon>Eukaryota</taxon>
        <taxon>Viridiplantae</taxon>
        <taxon>Streptophyta</taxon>
        <taxon>Embryophyta</taxon>
        <taxon>Tracheophyta</taxon>
        <taxon>Spermatophyta</taxon>
        <taxon>Magnoliopsida</taxon>
        <taxon>eudicotyledons</taxon>
        <taxon>Gunneridae</taxon>
        <taxon>Pentapetalae</taxon>
        <taxon>rosids</taxon>
        <taxon>fabids</taxon>
        <taxon>Rosales</taxon>
        <taxon>Rosaceae</taxon>
        <taxon>Amygdaloideae</taxon>
        <taxon>Amygdaleae</taxon>
        <taxon>Prunus</taxon>
    </lineage>
</organism>
<proteinExistence type="predicted"/>
<evidence type="ECO:0000313" key="3">
    <source>
        <dbReference type="Proteomes" id="UP000327085"/>
    </source>
</evidence>
<dbReference type="Proteomes" id="UP000327085">
    <property type="component" value="Chromosome 6"/>
</dbReference>
<evidence type="ECO:0000256" key="1">
    <source>
        <dbReference type="SAM" id="MobiDB-lite"/>
    </source>
</evidence>
<feature type="compositionally biased region" description="Basic residues" evidence="1">
    <location>
        <begin position="1"/>
        <end position="10"/>
    </location>
</feature>